<accession>A0A834BJ03</accession>
<gene>
    <name evidence="2" type="ORF">HJG60_008062</name>
</gene>
<reference evidence="2 3" key="1">
    <citation type="journal article" date="2020" name="Nature">
        <title>Six reference-quality genomes reveal evolution of bat adaptations.</title>
        <authorList>
            <person name="Jebb D."/>
            <person name="Huang Z."/>
            <person name="Pippel M."/>
            <person name="Hughes G.M."/>
            <person name="Lavrichenko K."/>
            <person name="Devanna P."/>
            <person name="Winkler S."/>
            <person name="Jermiin L.S."/>
            <person name="Skirmuntt E.C."/>
            <person name="Katzourakis A."/>
            <person name="Burkitt-Gray L."/>
            <person name="Ray D.A."/>
            <person name="Sullivan K.A.M."/>
            <person name="Roscito J.G."/>
            <person name="Kirilenko B.M."/>
            <person name="Davalos L.M."/>
            <person name="Corthals A.P."/>
            <person name="Power M.L."/>
            <person name="Jones G."/>
            <person name="Ransome R.D."/>
            <person name="Dechmann D.K.N."/>
            <person name="Locatelli A.G."/>
            <person name="Puechmaille S.J."/>
            <person name="Fedrigo O."/>
            <person name="Jarvis E.D."/>
            <person name="Hiller M."/>
            <person name="Vernes S.C."/>
            <person name="Myers E.W."/>
            <person name="Teeling E.C."/>
        </authorList>
    </citation>
    <scope>NUCLEOTIDE SEQUENCE [LARGE SCALE GENOMIC DNA]</scope>
    <source>
        <strain evidence="2">Bat1K_MPI-CBG_1</strain>
    </source>
</reference>
<evidence type="ECO:0000313" key="3">
    <source>
        <dbReference type="Proteomes" id="UP000664940"/>
    </source>
</evidence>
<protein>
    <submittedName>
        <fullName evidence="2">Uncharacterized protein</fullName>
    </submittedName>
</protein>
<evidence type="ECO:0000313" key="2">
    <source>
        <dbReference type="EMBL" id="KAF6131192.1"/>
    </source>
</evidence>
<comment type="caution">
    <text evidence="2">The sequence shown here is derived from an EMBL/GenBank/DDBJ whole genome shotgun (WGS) entry which is preliminary data.</text>
</comment>
<organism evidence="2 3">
    <name type="scientific">Phyllostomus discolor</name>
    <name type="common">pale spear-nosed bat</name>
    <dbReference type="NCBI Taxonomy" id="89673"/>
    <lineage>
        <taxon>Eukaryota</taxon>
        <taxon>Metazoa</taxon>
        <taxon>Chordata</taxon>
        <taxon>Craniata</taxon>
        <taxon>Vertebrata</taxon>
        <taxon>Euteleostomi</taxon>
        <taxon>Mammalia</taxon>
        <taxon>Eutheria</taxon>
        <taxon>Laurasiatheria</taxon>
        <taxon>Chiroptera</taxon>
        <taxon>Yangochiroptera</taxon>
        <taxon>Phyllostomidae</taxon>
        <taxon>Phyllostominae</taxon>
        <taxon>Phyllostomus</taxon>
    </lineage>
</organism>
<evidence type="ECO:0000256" key="1">
    <source>
        <dbReference type="SAM" id="MobiDB-lite"/>
    </source>
</evidence>
<feature type="compositionally biased region" description="Polar residues" evidence="1">
    <location>
        <begin position="74"/>
        <end position="91"/>
    </location>
</feature>
<proteinExistence type="predicted"/>
<sequence>MRWSVGCSHGGDRGEAWDTRSTILPGPRAARRADPTGLHGKTPGSQGAEGRSRESSGPGLCWGCRRQDRAGQGEQPSTGQFGEPSGLQSKGWSPVSWCRALGWFRRRTIACWGARARQRGPGSRTGGSVHRASSGPRPFVLSKNELASPQLERFSAMSKHHTIFKNTYIVYMNN</sequence>
<dbReference type="Proteomes" id="UP000664940">
    <property type="component" value="Unassembled WGS sequence"/>
</dbReference>
<feature type="region of interest" description="Disordered" evidence="1">
    <location>
        <begin position="117"/>
        <end position="141"/>
    </location>
</feature>
<name>A0A834BJ03_9CHIR</name>
<feature type="region of interest" description="Disordered" evidence="1">
    <location>
        <begin position="1"/>
        <end position="91"/>
    </location>
</feature>
<dbReference type="AlphaFoldDB" id="A0A834BJ03"/>
<dbReference type="EMBL" id="JABVXQ010000001">
    <property type="protein sequence ID" value="KAF6131192.1"/>
    <property type="molecule type" value="Genomic_DNA"/>
</dbReference>